<dbReference type="EMBL" id="CDMH01000033">
    <property type="protein sequence ID" value="CRF42494.1"/>
    <property type="molecule type" value="Genomic_DNA"/>
</dbReference>
<dbReference type="RefSeq" id="WP_053941130.1">
    <property type="nucleotide sequence ID" value="NZ_CDMH01000033.1"/>
</dbReference>
<reference evidence="5 6" key="3">
    <citation type="submission" date="2014-12" db="EMBL/GenBank/DDBJ databases">
        <authorList>
            <person name="Jaenicke S."/>
        </authorList>
    </citation>
    <scope>NUCLEOTIDE SEQUENCE [LARGE SCALE GENOMIC DNA]</scope>
</reference>
<evidence type="ECO:0000313" key="4">
    <source>
        <dbReference type="Proteomes" id="UP000038622"/>
    </source>
</evidence>
<evidence type="ECO:0000313" key="5">
    <source>
        <dbReference type="Proteomes" id="UP000041394"/>
    </source>
</evidence>
<dbReference type="Proteomes" id="UP000045175">
    <property type="component" value="Unassembled WGS sequence"/>
</dbReference>
<evidence type="ECO:0000313" key="3">
    <source>
        <dbReference type="EMBL" id="CRF44918.1"/>
    </source>
</evidence>
<accession>A0A0K2XH41</accession>
<reference evidence="3" key="1">
    <citation type="submission" date="2014-12" db="EMBL/GenBank/DDBJ databases">
        <title>Whole genome sequences of four Staphylococcus schleiferi canine isolates.</title>
        <authorList>
            <person name="Misic A.M."/>
            <person name="Cain C."/>
            <person name="Morris D.O."/>
            <person name="Rankin S."/>
            <person name="Beiting D."/>
        </authorList>
    </citation>
    <scope>NUCLEOTIDE SEQUENCE</scope>
    <source>
        <strain evidence="1">ASB11</strain>
        <strain evidence="2">ASB13</strain>
        <strain evidence="3">ASB9</strain>
    </source>
</reference>
<dbReference type="EMBL" id="CDML01000022">
    <property type="protein sequence ID" value="CRF40956.1"/>
    <property type="molecule type" value="Genomic_DNA"/>
</dbReference>
<dbReference type="AlphaFoldDB" id="A0A0K2XH41"/>
<protein>
    <submittedName>
        <fullName evidence="3">Uncharacterized protein</fullName>
    </submittedName>
</protein>
<dbReference type="Proteomes" id="UP000041394">
    <property type="component" value="Unassembled WGS sequence"/>
</dbReference>
<keyword evidence="4" id="KW-1185">Reference proteome</keyword>
<dbReference type="OrthoDB" id="5323924at2"/>
<proteinExistence type="predicted"/>
<reference evidence="4" key="2">
    <citation type="submission" date="2014-12" db="EMBL/GenBank/DDBJ databases">
        <authorList>
            <person name="Smet A."/>
        </authorList>
    </citation>
    <scope>NUCLEOTIDE SEQUENCE [LARGE SCALE GENOMIC DNA]</scope>
</reference>
<dbReference type="EMBL" id="CDMN01000065">
    <property type="protein sequence ID" value="CRF44918.1"/>
    <property type="molecule type" value="Genomic_DNA"/>
</dbReference>
<name>A0A0K2XH41_9HELI</name>
<dbReference type="Proteomes" id="UP000038622">
    <property type="component" value="Unassembled WGS sequence"/>
</dbReference>
<sequence>MKFISSQGFTRGKSPPLNSVFHSTTTPLKIEANPAFGENFAEYAGKGAEAVKKLLQEKRGQVSGAFYREDLGCDFMTKARIE</sequence>
<evidence type="ECO:0000313" key="2">
    <source>
        <dbReference type="EMBL" id="CRF42494.1"/>
    </source>
</evidence>
<evidence type="ECO:0000313" key="6">
    <source>
        <dbReference type="Proteomes" id="UP000045175"/>
    </source>
</evidence>
<organism evidence="3 5">
    <name type="scientific">Helicobacter ailurogastricus</name>
    <dbReference type="NCBI Taxonomy" id="1578720"/>
    <lineage>
        <taxon>Bacteria</taxon>
        <taxon>Pseudomonadati</taxon>
        <taxon>Campylobacterota</taxon>
        <taxon>Epsilonproteobacteria</taxon>
        <taxon>Campylobacterales</taxon>
        <taxon>Helicobacteraceae</taxon>
        <taxon>Helicobacter</taxon>
    </lineage>
</organism>
<gene>
    <name evidence="1" type="ORF">HAL011_07310</name>
    <name evidence="2" type="ORF">HAL013_06800</name>
    <name evidence="3" type="ORF">HAL09_15400</name>
</gene>
<evidence type="ECO:0000313" key="1">
    <source>
        <dbReference type="EMBL" id="CRF40956.1"/>
    </source>
</evidence>